<reference evidence="3 4" key="1">
    <citation type="submission" date="2020-04" db="EMBL/GenBank/DDBJ databases">
        <title>Genome-Wide Identification of 5-Methylcytosine Sites in Bacterial Genomes By High-Throughput Sequencing of MspJI Restriction Fragments.</title>
        <authorList>
            <person name="Wu V."/>
        </authorList>
    </citation>
    <scope>NUCLEOTIDE SEQUENCE [LARGE SCALE GENOMIC DNA]</scope>
    <source>
        <strain evidence="3 4">S2</strain>
    </source>
</reference>
<dbReference type="CDD" id="cd00229">
    <property type="entry name" value="SGNH_hydrolase"/>
    <property type="match status" value="1"/>
</dbReference>
<dbReference type="InterPro" id="IPR036514">
    <property type="entry name" value="SGNH_hydro_sf"/>
</dbReference>
<evidence type="ECO:0000256" key="1">
    <source>
        <dbReference type="SAM" id="Phobius"/>
    </source>
</evidence>
<keyword evidence="1" id="KW-0472">Membrane</keyword>
<organism evidence="3 4">
    <name type="scientific">Priestia megaterium</name>
    <name type="common">Bacillus megaterium</name>
    <dbReference type="NCBI Taxonomy" id="1404"/>
    <lineage>
        <taxon>Bacteria</taxon>
        <taxon>Bacillati</taxon>
        <taxon>Bacillota</taxon>
        <taxon>Bacilli</taxon>
        <taxon>Bacillales</taxon>
        <taxon>Bacillaceae</taxon>
        <taxon>Priestia</taxon>
    </lineage>
</organism>
<dbReference type="SUPFAM" id="SSF52266">
    <property type="entry name" value="SGNH hydrolase"/>
    <property type="match status" value="1"/>
</dbReference>
<keyword evidence="3" id="KW-0378">Hydrolase</keyword>
<feature type="transmembrane region" description="Helical" evidence="1">
    <location>
        <begin position="6"/>
        <end position="24"/>
    </location>
</feature>
<evidence type="ECO:0000313" key="4">
    <source>
        <dbReference type="Proteomes" id="UP000501868"/>
    </source>
</evidence>
<accession>A0A6H1P3D3</accession>
<keyword evidence="1" id="KW-1133">Transmembrane helix</keyword>
<dbReference type="InterPro" id="IPR013830">
    <property type="entry name" value="SGNH_hydro"/>
</dbReference>
<name>A0A6H1P3D3_PRIMG</name>
<proteinExistence type="predicted"/>
<dbReference type="PANTHER" id="PTHR30383:SF27">
    <property type="entry name" value="SPORE GERMINATION LIPASE LIPC"/>
    <property type="match status" value="1"/>
</dbReference>
<keyword evidence="1" id="KW-0812">Transmembrane</keyword>
<evidence type="ECO:0000259" key="2">
    <source>
        <dbReference type="Pfam" id="PF13472"/>
    </source>
</evidence>
<dbReference type="GO" id="GO:0004622">
    <property type="term" value="F:phosphatidylcholine lysophospholipase activity"/>
    <property type="evidence" value="ECO:0007669"/>
    <property type="project" value="TreeGrafter"/>
</dbReference>
<sequence>MKIVKYLIVFVLLIGLGISAWFYYPQYQIHQMKKHAVAVVNKSSDQISYLNYYRNAKTSQIHHLAIGDSIIRGVGAGKNENFGSLFSSKLAEQTAKQIEFQNQGINGITSSELNDLVQEGRFDESIKQSDIVTINVGGNDILRMANGQNFRTVIQSYDQLQTTFSKNLSEITSRITKLNPKVTIVFLELYNPLSPDDQLYPLADKMLPKWNVNIYEVAHKVPGSIVIETTKVINGDHLQNLSPDGVHPNLAGYTAISEQMIYQFKHQYRKSAV</sequence>
<protein>
    <submittedName>
        <fullName evidence="3">SGNH/GDSL hydrolase family protein</fullName>
    </submittedName>
</protein>
<gene>
    <name evidence="3" type="ORF">HFZ78_16090</name>
</gene>
<dbReference type="Proteomes" id="UP000501868">
    <property type="component" value="Chromosome"/>
</dbReference>
<dbReference type="AlphaFoldDB" id="A0A6H1P3D3"/>
<dbReference type="Gene3D" id="3.40.50.1110">
    <property type="entry name" value="SGNH hydrolase"/>
    <property type="match status" value="1"/>
</dbReference>
<dbReference type="Pfam" id="PF13472">
    <property type="entry name" value="Lipase_GDSL_2"/>
    <property type="match status" value="1"/>
</dbReference>
<evidence type="ECO:0000313" key="3">
    <source>
        <dbReference type="EMBL" id="QIZ08063.1"/>
    </source>
</evidence>
<feature type="domain" description="SGNH hydrolase-type esterase" evidence="2">
    <location>
        <begin position="65"/>
        <end position="254"/>
    </location>
</feature>
<dbReference type="InterPro" id="IPR051532">
    <property type="entry name" value="Ester_Hydrolysis_Enzymes"/>
</dbReference>
<dbReference type="PANTHER" id="PTHR30383">
    <property type="entry name" value="THIOESTERASE 1/PROTEASE 1/LYSOPHOSPHOLIPASE L1"/>
    <property type="match status" value="1"/>
</dbReference>
<dbReference type="EMBL" id="CP051128">
    <property type="protein sequence ID" value="QIZ08063.1"/>
    <property type="molecule type" value="Genomic_DNA"/>
</dbReference>
<reference evidence="3 4" key="2">
    <citation type="submission" date="2020-04" db="EMBL/GenBank/DDBJ databases">
        <authorList>
            <person name="Fomenkov A."/>
            <person name="Anton B.P."/>
            <person name="Roberts R.J."/>
        </authorList>
    </citation>
    <scope>NUCLEOTIDE SEQUENCE [LARGE SCALE GENOMIC DNA]</scope>
    <source>
        <strain evidence="3 4">S2</strain>
    </source>
</reference>